<dbReference type="PaxDb" id="3847-GLYMA07G03016.1"/>
<dbReference type="EMBL" id="CM000840">
    <property type="protein sequence ID" value="KRH47394.1"/>
    <property type="molecule type" value="Genomic_DNA"/>
</dbReference>
<dbReference type="InParanoid" id="K7KZB0"/>
<reference evidence="2" key="2">
    <citation type="submission" date="2018-02" db="UniProtKB">
        <authorList>
            <consortium name="EnsemblPlants"/>
        </authorList>
    </citation>
    <scope>IDENTIFICATION</scope>
    <source>
        <strain evidence="2">Williams 82</strain>
    </source>
</reference>
<dbReference type="Proteomes" id="UP000008827">
    <property type="component" value="Chromosome 7"/>
</dbReference>
<gene>
    <name evidence="1" type="ORF">GLYMA_07G026700</name>
</gene>
<dbReference type="Gramene" id="KRH47394">
    <property type="protein sequence ID" value="KRH47394"/>
    <property type="gene ID" value="GLYMA_07G026700"/>
</dbReference>
<name>K7KZB0_SOYBN</name>
<evidence type="ECO:0000313" key="1">
    <source>
        <dbReference type="EMBL" id="KRH47394.1"/>
    </source>
</evidence>
<dbReference type="AlphaFoldDB" id="K7KZB0"/>
<reference evidence="1" key="3">
    <citation type="submission" date="2018-07" db="EMBL/GenBank/DDBJ databases">
        <title>WGS assembly of Glycine max.</title>
        <authorList>
            <person name="Schmutz J."/>
            <person name="Cannon S."/>
            <person name="Schlueter J."/>
            <person name="Ma J."/>
            <person name="Mitros T."/>
            <person name="Nelson W."/>
            <person name="Hyten D."/>
            <person name="Song Q."/>
            <person name="Thelen J."/>
            <person name="Cheng J."/>
            <person name="Xu D."/>
            <person name="Hellsten U."/>
            <person name="May G."/>
            <person name="Yu Y."/>
            <person name="Sakurai T."/>
            <person name="Umezawa T."/>
            <person name="Bhattacharyya M."/>
            <person name="Sandhu D."/>
            <person name="Valliyodan B."/>
            <person name="Lindquist E."/>
            <person name="Peto M."/>
            <person name="Grant D."/>
            <person name="Shu S."/>
            <person name="Goodstein D."/>
            <person name="Barry K."/>
            <person name="Futrell-Griggs M."/>
            <person name="Abernathy B."/>
            <person name="Du J."/>
            <person name="Tian Z."/>
            <person name="Zhu L."/>
            <person name="Gill N."/>
            <person name="Joshi T."/>
            <person name="Libault M."/>
            <person name="Sethuraman A."/>
            <person name="Zhang X."/>
            <person name="Shinozaki K."/>
            <person name="Nguyen H."/>
            <person name="Wing R."/>
            <person name="Cregan P."/>
            <person name="Specht J."/>
            <person name="Grimwood J."/>
            <person name="Rokhsar D."/>
            <person name="Stacey G."/>
            <person name="Shoemaker R."/>
            <person name="Jackson S."/>
        </authorList>
    </citation>
    <scope>NUCLEOTIDE SEQUENCE</scope>
    <source>
        <tissue evidence="1">Callus</tissue>
    </source>
</reference>
<protein>
    <submittedName>
        <fullName evidence="1 2">Uncharacterized protein</fullName>
    </submittedName>
</protein>
<accession>K7KZB0</accession>
<keyword evidence="3" id="KW-1185">Reference proteome</keyword>
<evidence type="ECO:0000313" key="3">
    <source>
        <dbReference type="Proteomes" id="UP000008827"/>
    </source>
</evidence>
<organism evidence="1">
    <name type="scientific">Glycine max</name>
    <name type="common">Soybean</name>
    <name type="synonym">Glycine hispida</name>
    <dbReference type="NCBI Taxonomy" id="3847"/>
    <lineage>
        <taxon>Eukaryota</taxon>
        <taxon>Viridiplantae</taxon>
        <taxon>Streptophyta</taxon>
        <taxon>Embryophyta</taxon>
        <taxon>Tracheophyta</taxon>
        <taxon>Spermatophyta</taxon>
        <taxon>Magnoliopsida</taxon>
        <taxon>eudicotyledons</taxon>
        <taxon>Gunneridae</taxon>
        <taxon>Pentapetalae</taxon>
        <taxon>rosids</taxon>
        <taxon>fabids</taxon>
        <taxon>Fabales</taxon>
        <taxon>Fabaceae</taxon>
        <taxon>Papilionoideae</taxon>
        <taxon>50 kb inversion clade</taxon>
        <taxon>NPAAA clade</taxon>
        <taxon>indigoferoid/millettioid clade</taxon>
        <taxon>Phaseoleae</taxon>
        <taxon>Glycine</taxon>
        <taxon>Glycine subgen. Soja</taxon>
    </lineage>
</organism>
<evidence type="ECO:0000313" key="2">
    <source>
        <dbReference type="EnsemblPlants" id="KRH47394"/>
    </source>
</evidence>
<reference evidence="1 2" key="1">
    <citation type="journal article" date="2010" name="Nature">
        <title>Genome sequence of the palaeopolyploid soybean.</title>
        <authorList>
            <person name="Schmutz J."/>
            <person name="Cannon S.B."/>
            <person name="Schlueter J."/>
            <person name="Ma J."/>
            <person name="Mitros T."/>
            <person name="Nelson W."/>
            <person name="Hyten D.L."/>
            <person name="Song Q."/>
            <person name="Thelen J.J."/>
            <person name="Cheng J."/>
            <person name="Xu D."/>
            <person name="Hellsten U."/>
            <person name="May G.D."/>
            <person name="Yu Y."/>
            <person name="Sakurai T."/>
            <person name="Umezawa T."/>
            <person name="Bhattacharyya M.K."/>
            <person name="Sandhu D."/>
            <person name="Valliyodan B."/>
            <person name="Lindquist E."/>
            <person name="Peto M."/>
            <person name="Grant D."/>
            <person name="Shu S."/>
            <person name="Goodstein D."/>
            <person name="Barry K."/>
            <person name="Futrell-Griggs M."/>
            <person name="Abernathy B."/>
            <person name="Du J."/>
            <person name="Tian Z."/>
            <person name="Zhu L."/>
            <person name="Gill N."/>
            <person name="Joshi T."/>
            <person name="Libault M."/>
            <person name="Sethuraman A."/>
            <person name="Zhang X.-C."/>
            <person name="Shinozaki K."/>
            <person name="Nguyen H.T."/>
            <person name="Wing R.A."/>
            <person name="Cregan P."/>
            <person name="Specht J."/>
            <person name="Grimwood J."/>
            <person name="Rokhsar D."/>
            <person name="Stacey G."/>
            <person name="Shoemaker R.C."/>
            <person name="Jackson S.A."/>
        </authorList>
    </citation>
    <scope>NUCLEOTIDE SEQUENCE</scope>
    <source>
        <strain evidence="2">cv. Williams 82</strain>
        <tissue evidence="1">Callus</tissue>
    </source>
</reference>
<dbReference type="EnsemblPlants" id="KRH47394">
    <property type="protein sequence ID" value="KRH47394"/>
    <property type="gene ID" value="GLYMA_07G026700"/>
</dbReference>
<sequence length="76" mass="8473">MCSLDTAAHLFLAGAHARTQINLTRACLSPFSLHPSFHSPNCKFNLSLSQLIMRLKIMCDFSNVAYVFVFAICCMC</sequence>
<dbReference type="HOGENOM" id="CLU_2659438_0_0_1"/>
<proteinExistence type="predicted"/>